<protein>
    <recommendedName>
        <fullName evidence="3">beta-N-acetylhexosaminidase</fullName>
        <ecNumber evidence="3">3.2.1.52</ecNumber>
    </recommendedName>
</protein>
<dbReference type="EC" id="3.2.1.52" evidence="3"/>
<dbReference type="PANTHER" id="PTHR30480:SF13">
    <property type="entry name" value="BETA-HEXOSAMINIDASE"/>
    <property type="match status" value="1"/>
</dbReference>
<organism evidence="7 8">
    <name type="scientific">Parvularcula dongshanensis</name>
    <dbReference type="NCBI Taxonomy" id="1173995"/>
    <lineage>
        <taxon>Bacteria</taxon>
        <taxon>Pseudomonadati</taxon>
        <taxon>Pseudomonadota</taxon>
        <taxon>Alphaproteobacteria</taxon>
        <taxon>Parvularculales</taxon>
        <taxon>Parvularculaceae</taxon>
        <taxon>Parvularcula</taxon>
    </lineage>
</organism>
<sequence>MATAAIYGCAGETLSSDEAAFFRDADPWGFILFARNCGGTKQIVRLCHQLRETVARNAPILIDQEGGRVARLKPPLAPRRPPMDRFGELAKLDPEKAKEAAFLGAKLLAEDCRNLGIDVNCVPVLDVPQPGAHDIIGDRALSTRAEMIGTLGRQVVDGSLAGGCLPVIKHLPGHGRALADSHLELPRVTDDREELEEVDFAPFRALADAPLGMTAHIVFDALDPDRPATLSGTVIRDVIREGFGFDGLLMTDDLSMKALTGRFRDRAEASLNAGCDVVLHCNGEMAEMTDVAEGAKALEGEAARRGDAALALIPRDRPDFDRDGAEARFSELLRPVITV</sequence>
<dbReference type="SUPFAM" id="SSF51445">
    <property type="entry name" value="(Trans)glycosidases"/>
    <property type="match status" value="1"/>
</dbReference>
<name>A0A840I0E1_9PROT</name>
<evidence type="ECO:0000259" key="6">
    <source>
        <dbReference type="Pfam" id="PF00933"/>
    </source>
</evidence>
<dbReference type="EMBL" id="JACHOB010000001">
    <property type="protein sequence ID" value="MBB4657714.1"/>
    <property type="molecule type" value="Genomic_DNA"/>
</dbReference>
<dbReference type="RefSeq" id="WP_183815034.1">
    <property type="nucleotide sequence ID" value="NZ_JACHOB010000001.1"/>
</dbReference>
<keyword evidence="5 7" id="KW-0326">Glycosidase</keyword>
<dbReference type="InterPro" id="IPR050226">
    <property type="entry name" value="NagZ_Beta-hexosaminidase"/>
</dbReference>
<gene>
    <name evidence="7" type="ORF">GGQ59_000214</name>
</gene>
<dbReference type="Proteomes" id="UP000563524">
    <property type="component" value="Unassembled WGS sequence"/>
</dbReference>
<accession>A0A840I0E1</accession>
<evidence type="ECO:0000256" key="1">
    <source>
        <dbReference type="ARBA" id="ARBA00001231"/>
    </source>
</evidence>
<dbReference type="Pfam" id="PF00933">
    <property type="entry name" value="Glyco_hydro_3"/>
    <property type="match status" value="1"/>
</dbReference>
<dbReference type="InterPro" id="IPR036962">
    <property type="entry name" value="Glyco_hydro_3_N_sf"/>
</dbReference>
<evidence type="ECO:0000256" key="5">
    <source>
        <dbReference type="ARBA" id="ARBA00023295"/>
    </source>
</evidence>
<reference evidence="7 8" key="1">
    <citation type="submission" date="2020-08" db="EMBL/GenBank/DDBJ databases">
        <title>Genomic Encyclopedia of Type Strains, Phase IV (KMG-IV): sequencing the most valuable type-strain genomes for metagenomic binning, comparative biology and taxonomic classification.</title>
        <authorList>
            <person name="Goeker M."/>
        </authorList>
    </citation>
    <scope>NUCLEOTIDE SEQUENCE [LARGE SCALE GENOMIC DNA]</scope>
    <source>
        <strain evidence="7 8">DSM 102850</strain>
    </source>
</reference>
<dbReference type="GO" id="GO:0009254">
    <property type="term" value="P:peptidoglycan turnover"/>
    <property type="evidence" value="ECO:0007669"/>
    <property type="project" value="TreeGrafter"/>
</dbReference>
<evidence type="ECO:0000313" key="7">
    <source>
        <dbReference type="EMBL" id="MBB4657714.1"/>
    </source>
</evidence>
<dbReference type="GO" id="GO:0004563">
    <property type="term" value="F:beta-N-acetylhexosaminidase activity"/>
    <property type="evidence" value="ECO:0007669"/>
    <property type="project" value="UniProtKB-EC"/>
</dbReference>
<evidence type="ECO:0000313" key="8">
    <source>
        <dbReference type="Proteomes" id="UP000563524"/>
    </source>
</evidence>
<comment type="catalytic activity">
    <reaction evidence="1">
        <text>Hydrolysis of terminal non-reducing N-acetyl-D-hexosamine residues in N-acetyl-beta-D-hexosaminides.</text>
        <dbReference type="EC" id="3.2.1.52"/>
    </reaction>
</comment>
<keyword evidence="8" id="KW-1185">Reference proteome</keyword>
<feature type="domain" description="Glycoside hydrolase family 3 N-terminal" evidence="6">
    <location>
        <begin position="29"/>
        <end position="299"/>
    </location>
</feature>
<comment type="caution">
    <text evidence="7">The sequence shown here is derived from an EMBL/GenBank/DDBJ whole genome shotgun (WGS) entry which is preliminary data.</text>
</comment>
<dbReference type="AlphaFoldDB" id="A0A840I0E1"/>
<dbReference type="InterPro" id="IPR017853">
    <property type="entry name" value="GH"/>
</dbReference>
<proteinExistence type="inferred from homology"/>
<comment type="similarity">
    <text evidence="2">Belongs to the glycosyl hydrolase 3 family.</text>
</comment>
<evidence type="ECO:0000256" key="4">
    <source>
        <dbReference type="ARBA" id="ARBA00022801"/>
    </source>
</evidence>
<dbReference type="Gene3D" id="3.20.20.300">
    <property type="entry name" value="Glycoside hydrolase, family 3, N-terminal domain"/>
    <property type="match status" value="1"/>
</dbReference>
<evidence type="ECO:0000256" key="3">
    <source>
        <dbReference type="ARBA" id="ARBA00012663"/>
    </source>
</evidence>
<dbReference type="PANTHER" id="PTHR30480">
    <property type="entry name" value="BETA-HEXOSAMINIDASE-RELATED"/>
    <property type="match status" value="1"/>
</dbReference>
<keyword evidence="4 7" id="KW-0378">Hydrolase</keyword>
<dbReference type="GO" id="GO:0005975">
    <property type="term" value="P:carbohydrate metabolic process"/>
    <property type="evidence" value="ECO:0007669"/>
    <property type="project" value="InterPro"/>
</dbReference>
<dbReference type="NCBIfam" id="NF003740">
    <property type="entry name" value="PRK05337.1"/>
    <property type="match status" value="1"/>
</dbReference>
<dbReference type="InterPro" id="IPR001764">
    <property type="entry name" value="Glyco_hydro_3_N"/>
</dbReference>
<evidence type="ECO:0000256" key="2">
    <source>
        <dbReference type="ARBA" id="ARBA00005336"/>
    </source>
</evidence>